<feature type="transmembrane region" description="Helical" evidence="7">
    <location>
        <begin position="418"/>
        <end position="445"/>
    </location>
</feature>
<protein>
    <recommendedName>
        <fullName evidence="8">Amino acid transporter transmembrane domain-containing protein</fullName>
    </recommendedName>
</protein>
<feature type="compositionally biased region" description="Basic and acidic residues" evidence="6">
    <location>
        <begin position="14"/>
        <end position="38"/>
    </location>
</feature>
<evidence type="ECO:0000259" key="8">
    <source>
        <dbReference type="Pfam" id="PF01490"/>
    </source>
</evidence>
<feature type="transmembrane region" description="Helical" evidence="7">
    <location>
        <begin position="171"/>
        <end position="194"/>
    </location>
</feature>
<comment type="similarity">
    <text evidence="2">Belongs to the amino acid/polyamine transporter 2 family.</text>
</comment>
<feature type="domain" description="Amino acid transporter transmembrane" evidence="8">
    <location>
        <begin position="91"/>
        <end position="475"/>
    </location>
</feature>
<feature type="transmembrane region" description="Helical" evidence="7">
    <location>
        <begin position="99"/>
        <end position="120"/>
    </location>
</feature>
<feature type="transmembrane region" description="Helical" evidence="7">
    <location>
        <begin position="126"/>
        <end position="150"/>
    </location>
</feature>
<evidence type="ECO:0000313" key="10">
    <source>
        <dbReference type="Proteomes" id="UP000799438"/>
    </source>
</evidence>
<gene>
    <name evidence="9" type="ORF">K452DRAFT_249073</name>
</gene>
<feature type="transmembrane region" description="Helical" evidence="7">
    <location>
        <begin position="394"/>
        <end position="412"/>
    </location>
</feature>
<dbReference type="PANTHER" id="PTHR22950">
    <property type="entry name" value="AMINO ACID TRANSPORTER"/>
    <property type="match status" value="1"/>
</dbReference>
<keyword evidence="4 7" id="KW-1133">Transmembrane helix</keyword>
<evidence type="ECO:0000256" key="2">
    <source>
        <dbReference type="ARBA" id="ARBA00008066"/>
    </source>
</evidence>
<dbReference type="FunFam" id="1.20.1740.10:FF:000039">
    <property type="entry name" value="Neutral amino acid transporter (Eurofung)"/>
    <property type="match status" value="1"/>
</dbReference>
<dbReference type="AlphaFoldDB" id="A0A6A6BDZ1"/>
<evidence type="ECO:0000256" key="7">
    <source>
        <dbReference type="SAM" id="Phobius"/>
    </source>
</evidence>
<dbReference type="OrthoDB" id="294730at2759"/>
<reference evidence="9" key="1">
    <citation type="journal article" date="2020" name="Stud. Mycol.">
        <title>101 Dothideomycetes genomes: a test case for predicting lifestyles and emergence of pathogens.</title>
        <authorList>
            <person name="Haridas S."/>
            <person name="Albert R."/>
            <person name="Binder M."/>
            <person name="Bloem J."/>
            <person name="Labutti K."/>
            <person name="Salamov A."/>
            <person name="Andreopoulos B."/>
            <person name="Baker S."/>
            <person name="Barry K."/>
            <person name="Bills G."/>
            <person name="Bluhm B."/>
            <person name="Cannon C."/>
            <person name="Castanera R."/>
            <person name="Culley D."/>
            <person name="Daum C."/>
            <person name="Ezra D."/>
            <person name="Gonzalez J."/>
            <person name="Henrissat B."/>
            <person name="Kuo A."/>
            <person name="Liang C."/>
            <person name="Lipzen A."/>
            <person name="Lutzoni F."/>
            <person name="Magnuson J."/>
            <person name="Mondo S."/>
            <person name="Nolan M."/>
            <person name="Ohm R."/>
            <person name="Pangilinan J."/>
            <person name="Park H.-J."/>
            <person name="Ramirez L."/>
            <person name="Alfaro M."/>
            <person name="Sun H."/>
            <person name="Tritt A."/>
            <person name="Yoshinaga Y."/>
            <person name="Zwiers L.-H."/>
            <person name="Turgeon B."/>
            <person name="Goodwin S."/>
            <person name="Spatafora J."/>
            <person name="Crous P."/>
            <person name="Grigoriev I."/>
        </authorList>
    </citation>
    <scope>NUCLEOTIDE SEQUENCE</scope>
    <source>
        <strain evidence="9">CBS 121167</strain>
    </source>
</reference>
<feature type="transmembrane region" description="Helical" evidence="7">
    <location>
        <begin position="200"/>
        <end position="221"/>
    </location>
</feature>
<evidence type="ECO:0000256" key="3">
    <source>
        <dbReference type="ARBA" id="ARBA00022692"/>
    </source>
</evidence>
<evidence type="ECO:0000256" key="6">
    <source>
        <dbReference type="SAM" id="MobiDB-lite"/>
    </source>
</evidence>
<keyword evidence="10" id="KW-1185">Reference proteome</keyword>
<evidence type="ECO:0000256" key="4">
    <source>
        <dbReference type="ARBA" id="ARBA00022989"/>
    </source>
</evidence>
<dbReference type="PANTHER" id="PTHR22950:SF668">
    <property type="entry name" value="AMINO ACID TRANSPORTER (EUROFUNG)"/>
    <property type="match status" value="1"/>
</dbReference>
<dbReference type="Pfam" id="PF01490">
    <property type="entry name" value="Aa_trans"/>
    <property type="match status" value="1"/>
</dbReference>
<sequence length="503" mass="54902">MPGILNLQRNRSNRRSDATAESAKKDDPEVTLEPRRTESSTAESAAHELNRRDRRPEHLEKDVENQRDDAQNANVNPFGEEDANAEVHYRTMEWWHAGALMLAETISLGVLSLPAAMATLGLFPGIFLIITLGMMSTYTGYVIGQFYQAYPSTHSYADAGMLIGGRVLKEILGVGQCLILIFLMAAHVLSFSIAMNYLTDHATCSVVFGFLGFIVCLLLGLKRQLQNVAYLSVTSCLSVIIAVTVAMVGIAVIKPDAGRVIAINHGSSLHNGTVATLQIIIAYAGHVAFFVFSAELKKPADFPKALLFMQGVATTFYVLVAVLIYYYAGPNVLAPALGSASPAVAKAAFALALPTIIIAGIINGHVAAKYLWVRLWRDVWKRPAALHTRRGWPLATWLALCTALWLLAWVVAEAVPEFQILLGLISALFASWFSYGLPGALWLYLHRGRWWKGVGWRRRALAVLNALVLLQGAAICGFGLFASGVKLGEMGGRPFSCKDNYRP</sequence>
<dbReference type="GO" id="GO:0016020">
    <property type="term" value="C:membrane"/>
    <property type="evidence" value="ECO:0007669"/>
    <property type="project" value="UniProtKB-SubCell"/>
</dbReference>
<dbReference type="GO" id="GO:0015179">
    <property type="term" value="F:L-amino acid transmembrane transporter activity"/>
    <property type="evidence" value="ECO:0007669"/>
    <property type="project" value="TreeGrafter"/>
</dbReference>
<keyword evidence="5 7" id="KW-0472">Membrane</keyword>
<dbReference type="Gene3D" id="1.20.1740.10">
    <property type="entry name" value="Amino acid/polyamine transporter I"/>
    <property type="match status" value="1"/>
</dbReference>
<feature type="compositionally biased region" description="Basic and acidic residues" evidence="6">
    <location>
        <begin position="45"/>
        <end position="70"/>
    </location>
</feature>
<feature type="transmembrane region" description="Helical" evidence="7">
    <location>
        <begin position="228"/>
        <end position="253"/>
    </location>
</feature>
<evidence type="ECO:0000313" key="9">
    <source>
        <dbReference type="EMBL" id="KAF2142392.1"/>
    </source>
</evidence>
<dbReference type="Proteomes" id="UP000799438">
    <property type="component" value="Unassembled WGS sequence"/>
</dbReference>
<evidence type="ECO:0000256" key="1">
    <source>
        <dbReference type="ARBA" id="ARBA00004141"/>
    </source>
</evidence>
<organism evidence="9 10">
    <name type="scientific">Aplosporella prunicola CBS 121167</name>
    <dbReference type="NCBI Taxonomy" id="1176127"/>
    <lineage>
        <taxon>Eukaryota</taxon>
        <taxon>Fungi</taxon>
        <taxon>Dikarya</taxon>
        <taxon>Ascomycota</taxon>
        <taxon>Pezizomycotina</taxon>
        <taxon>Dothideomycetes</taxon>
        <taxon>Dothideomycetes incertae sedis</taxon>
        <taxon>Botryosphaeriales</taxon>
        <taxon>Aplosporellaceae</taxon>
        <taxon>Aplosporella</taxon>
    </lineage>
</organism>
<dbReference type="EMBL" id="ML995484">
    <property type="protein sequence ID" value="KAF2142392.1"/>
    <property type="molecule type" value="Genomic_DNA"/>
</dbReference>
<dbReference type="RefSeq" id="XP_033398104.1">
    <property type="nucleotide sequence ID" value="XM_033538124.1"/>
</dbReference>
<feature type="transmembrane region" description="Helical" evidence="7">
    <location>
        <begin position="466"/>
        <end position="485"/>
    </location>
</feature>
<keyword evidence="3 7" id="KW-0812">Transmembrane</keyword>
<name>A0A6A6BDZ1_9PEZI</name>
<evidence type="ECO:0000256" key="5">
    <source>
        <dbReference type="ARBA" id="ARBA00023136"/>
    </source>
</evidence>
<comment type="subcellular location">
    <subcellularLocation>
        <location evidence="1">Membrane</location>
        <topology evidence="1">Multi-pass membrane protein</topology>
    </subcellularLocation>
</comment>
<accession>A0A6A6BDZ1</accession>
<feature type="region of interest" description="Disordered" evidence="6">
    <location>
        <begin position="1"/>
        <end position="81"/>
    </location>
</feature>
<feature type="transmembrane region" description="Helical" evidence="7">
    <location>
        <begin position="306"/>
        <end position="328"/>
    </location>
</feature>
<dbReference type="InterPro" id="IPR013057">
    <property type="entry name" value="AA_transpt_TM"/>
</dbReference>
<feature type="transmembrane region" description="Helical" evidence="7">
    <location>
        <begin position="273"/>
        <end position="294"/>
    </location>
</feature>
<dbReference type="GeneID" id="54295620"/>
<feature type="transmembrane region" description="Helical" evidence="7">
    <location>
        <begin position="348"/>
        <end position="373"/>
    </location>
</feature>
<proteinExistence type="inferred from homology"/>